<protein>
    <submittedName>
        <fullName evidence="2">Uncharacterized protein</fullName>
    </submittedName>
</protein>
<dbReference type="AlphaFoldDB" id="A0A7J7EVN7"/>
<reference evidence="2 3" key="1">
    <citation type="journal article" date="2020" name="Mol. Biol. Evol.">
        <title>Interspecific Gene Flow and the Evolution of Specialization in Black and White Rhinoceros.</title>
        <authorList>
            <person name="Moodley Y."/>
            <person name="Westbury M.V."/>
            <person name="Russo I.M."/>
            <person name="Gopalakrishnan S."/>
            <person name="Rakotoarivelo A."/>
            <person name="Olsen R.A."/>
            <person name="Prost S."/>
            <person name="Tunstall T."/>
            <person name="Ryder O.A."/>
            <person name="Dalen L."/>
            <person name="Bruford M.W."/>
        </authorList>
    </citation>
    <scope>NUCLEOTIDE SEQUENCE [LARGE SCALE GENOMIC DNA]</scope>
    <source>
        <strain evidence="2">SBR-YM</strain>
        <tissue evidence="2">Skin</tissue>
    </source>
</reference>
<feature type="non-terminal residue" evidence="2">
    <location>
        <position position="1"/>
    </location>
</feature>
<accession>A0A7J7EVN7</accession>
<keyword evidence="3" id="KW-1185">Reference proteome</keyword>
<dbReference type="EMBL" id="JACDTQ010002243">
    <property type="protein sequence ID" value="KAF5919698.1"/>
    <property type="molecule type" value="Genomic_DNA"/>
</dbReference>
<proteinExistence type="predicted"/>
<comment type="caution">
    <text evidence="2">The sequence shown here is derived from an EMBL/GenBank/DDBJ whole genome shotgun (WGS) entry which is preliminary data.</text>
</comment>
<evidence type="ECO:0000313" key="3">
    <source>
        <dbReference type="Proteomes" id="UP000551758"/>
    </source>
</evidence>
<feature type="non-terminal residue" evidence="2">
    <location>
        <position position="93"/>
    </location>
</feature>
<gene>
    <name evidence="2" type="ORF">HPG69_000299</name>
</gene>
<sequence length="93" mass="9884">RAPILTTCCGHRAGQGPGEVRQLGRVCTVCGCFPGRPFCQAPSWNPEVCSASACRTMALREEHHLLPSAVLPRPSGGGNGLRPCFQQKGEHST</sequence>
<organism evidence="2 3">
    <name type="scientific">Diceros bicornis minor</name>
    <name type="common">South-central black rhinoceros</name>
    <dbReference type="NCBI Taxonomy" id="77932"/>
    <lineage>
        <taxon>Eukaryota</taxon>
        <taxon>Metazoa</taxon>
        <taxon>Chordata</taxon>
        <taxon>Craniata</taxon>
        <taxon>Vertebrata</taxon>
        <taxon>Euteleostomi</taxon>
        <taxon>Mammalia</taxon>
        <taxon>Eutheria</taxon>
        <taxon>Laurasiatheria</taxon>
        <taxon>Perissodactyla</taxon>
        <taxon>Rhinocerotidae</taxon>
        <taxon>Diceros</taxon>
    </lineage>
</organism>
<dbReference type="Proteomes" id="UP000551758">
    <property type="component" value="Unassembled WGS sequence"/>
</dbReference>
<evidence type="ECO:0000256" key="1">
    <source>
        <dbReference type="SAM" id="MobiDB-lite"/>
    </source>
</evidence>
<feature type="region of interest" description="Disordered" evidence="1">
    <location>
        <begin position="68"/>
        <end position="93"/>
    </location>
</feature>
<name>A0A7J7EVN7_DICBM</name>
<evidence type="ECO:0000313" key="2">
    <source>
        <dbReference type="EMBL" id="KAF5919698.1"/>
    </source>
</evidence>